<organism evidence="3 4">
    <name type="scientific">Colocasia esculenta</name>
    <name type="common">Wild taro</name>
    <name type="synonym">Arum esculentum</name>
    <dbReference type="NCBI Taxonomy" id="4460"/>
    <lineage>
        <taxon>Eukaryota</taxon>
        <taxon>Viridiplantae</taxon>
        <taxon>Streptophyta</taxon>
        <taxon>Embryophyta</taxon>
        <taxon>Tracheophyta</taxon>
        <taxon>Spermatophyta</taxon>
        <taxon>Magnoliopsida</taxon>
        <taxon>Liliopsida</taxon>
        <taxon>Araceae</taxon>
        <taxon>Aroideae</taxon>
        <taxon>Colocasieae</taxon>
        <taxon>Colocasia</taxon>
    </lineage>
</organism>
<protein>
    <recommendedName>
        <fullName evidence="2">DUF4283 domain-containing protein</fullName>
    </recommendedName>
</protein>
<dbReference type="PANTHER" id="PTHR33233">
    <property type="entry name" value="ENDONUCLEASE/EXONUCLEASE/PHOSPHATASE"/>
    <property type="match status" value="1"/>
</dbReference>
<feature type="domain" description="DUF4283" evidence="2">
    <location>
        <begin position="142"/>
        <end position="223"/>
    </location>
</feature>
<accession>A0A843X3Q0</accession>
<evidence type="ECO:0000259" key="2">
    <source>
        <dbReference type="Pfam" id="PF14111"/>
    </source>
</evidence>
<dbReference type="Pfam" id="PF14111">
    <property type="entry name" value="DUF4283"/>
    <property type="match status" value="1"/>
</dbReference>
<dbReference type="Proteomes" id="UP000652761">
    <property type="component" value="Unassembled WGS sequence"/>
</dbReference>
<dbReference type="EMBL" id="NMUH01006077">
    <property type="protein sequence ID" value="MQM14398.1"/>
    <property type="molecule type" value="Genomic_DNA"/>
</dbReference>
<feature type="region of interest" description="Disordered" evidence="1">
    <location>
        <begin position="563"/>
        <end position="619"/>
    </location>
</feature>
<evidence type="ECO:0000313" key="3">
    <source>
        <dbReference type="EMBL" id="MQM14398.1"/>
    </source>
</evidence>
<feature type="region of interest" description="Disordered" evidence="1">
    <location>
        <begin position="59"/>
        <end position="85"/>
    </location>
</feature>
<gene>
    <name evidence="3" type="ORF">Taro_047329</name>
</gene>
<proteinExistence type="predicted"/>
<keyword evidence="4" id="KW-1185">Reference proteome</keyword>
<feature type="compositionally biased region" description="Polar residues" evidence="1">
    <location>
        <begin position="585"/>
        <end position="602"/>
    </location>
</feature>
<evidence type="ECO:0000256" key="1">
    <source>
        <dbReference type="SAM" id="MobiDB-lite"/>
    </source>
</evidence>
<evidence type="ECO:0000313" key="4">
    <source>
        <dbReference type="Proteomes" id="UP000652761"/>
    </source>
</evidence>
<comment type="caution">
    <text evidence="3">The sequence shown here is derived from an EMBL/GenBank/DDBJ whole genome shotgun (WGS) entry which is preliminary data.</text>
</comment>
<sequence length="619" mass="67521">MVGRREGEDGSCRFQRGAAMESFPVGGALGDQSLPPSVETLISAGASVKVASELGQVHGSSQDLPARLHPRHHPSRGRSRGRSSSRVLVQMVSSSMKAWNELFEGASSAPSAGLSLNYVEPVMHGDRSVASYCSQDSQDLANMWNFAIVGYIVGIKAAYNPLKNFIDKQWKPKGSYDLHLHFGGFFVCVFALEEDMQMVLEGFWHIRGHPFILQRWNRDVKMEKAMLTSIPLWISFPNLLLHLWSHTSLSKMGSVLGKPLFMDKMTASKKRLAFARICVLISSDFNFPSEIKVLHDTGDTEDVLVNYEWKPKSCSVCSSFGHPDGSSTLAPTWAVSPQVRPGRREWRSKNVLDVPVANQSVVLSADQCMKDADTSSVTNNMISNNVVGVNPVMMEVCIKDATDVPVDNQFDVLSNQVTMEDSGTSASLVNPCATTECLKETAISSMTNSSINSSLVIGVNPICMEGRSEKNQLSISTNRQLTSQAAPIVDICNQLCDPTVTNLVGVNPGYLPTKDTTALFSRVTVADSVSINPAPSSLQDLKIGVSAEDLISTSEHIIKDSNTFCQPTSASPGEKEVSSPPPCNTYYSQDLSNYAPISNTEQRYSKEKEVSQGETEDEL</sequence>
<dbReference type="AlphaFoldDB" id="A0A843X3Q0"/>
<dbReference type="InterPro" id="IPR025558">
    <property type="entry name" value="DUF4283"/>
</dbReference>
<dbReference type="OrthoDB" id="785009at2759"/>
<name>A0A843X3Q0_COLES</name>
<feature type="compositionally biased region" description="Basic residues" evidence="1">
    <location>
        <begin position="68"/>
        <end position="83"/>
    </location>
</feature>
<dbReference type="PANTHER" id="PTHR33233:SF17">
    <property type="entry name" value="DUF4283 DOMAIN-CONTAINING PROTEIN"/>
    <property type="match status" value="1"/>
</dbReference>
<reference evidence="3" key="1">
    <citation type="submission" date="2017-07" db="EMBL/GenBank/DDBJ databases">
        <title>Taro Niue Genome Assembly and Annotation.</title>
        <authorList>
            <person name="Atibalentja N."/>
            <person name="Keating K."/>
            <person name="Fields C.J."/>
        </authorList>
    </citation>
    <scope>NUCLEOTIDE SEQUENCE</scope>
    <source>
        <strain evidence="3">Niue_2</strain>
        <tissue evidence="3">Leaf</tissue>
    </source>
</reference>